<feature type="transmembrane region" description="Helical" evidence="2">
    <location>
        <begin position="157"/>
        <end position="176"/>
    </location>
</feature>
<feature type="region of interest" description="Disordered" evidence="1">
    <location>
        <begin position="344"/>
        <end position="505"/>
    </location>
</feature>
<feature type="compositionally biased region" description="Basic and acidic residues" evidence="1">
    <location>
        <begin position="459"/>
        <end position="470"/>
    </location>
</feature>
<dbReference type="AlphaFoldDB" id="A0ABD1F7Z9"/>
<keyword evidence="2" id="KW-1133">Transmembrane helix</keyword>
<keyword evidence="4" id="KW-1185">Reference proteome</keyword>
<feature type="compositionally biased region" description="Basic and acidic residues" evidence="1">
    <location>
        <begin position="480"/>
        <end position="490"/>
    </location>
</feature>
<dbReference type="Pfam" id="PF09772">
    <property type="entry name" value="Tmem26"/>
    <property type="match status" value="1"/>
</dbReference>
<feature type="transmembrane region" description="Helical" evidence="2">
    <location>
        <begin position="216"/>
        <end position="240"/>
    </location>
</feature>
<dbReference type="InterPro" id="IPR019169">
    <property type="entry name" value="Transmembrane_26"/>
</dbReference>
<keyword evidence="2" id="KW-0812">Transmembrane</keyword>
<organism evidence="3 4">
    <name type="scientific">Hypothenemus hampei</name>
    <name type="common">Coffee berry borer</name>
    <dbReference type="NCBI Taxonomy" id="57062"/>
    <lineage>
        <taxon>Eukaryota</taxon>
        <taxon>Metazoa</taxon>
        <taxon>Ecdysozoa</taxon>
        <taxon>Arthropoda</taxon>
        <taxon>Hexapoda</taxon>
        <taxon>Insecta</taxon>
        <taxon>Pterygota</taxon>
        <taxon>Neoptera</taxon>
        <taxon>Endopterygota</taxon>
        <taxon>Coleoptera</taxon>
        <taxon>Polyphaga</taxon>
        <taxon>Cucujiformia</taxon>
        <taxon>Curculionidae</taxon>
        <taxon>Scolytinae</taxon>
        <taxon>Hypothenemus</taxon>
    </lineage>
</organism>
<dbReference type="PANTHER" id="PTHR22168:SF8">
    <property type="entry name" value="TRANSMEMBRANE PROTEIN 26"/>
    <property type="match status" value="1"/>
</dbReference>
<reference evidence="3 4" key="1">
    <citation type="submission" date="2024-05" db="EMBL/GenBank/DDBJ databases">
        <title>Genetic variation in Jamaican populations of the coffee berry borer (Hypothenemus hampei).</title>
        <authorList>
            <person name="Errbii M."/>
            <person name="Myrie A."/>
        </authorList>
    </citation>
    <scope>NUCLEOTIDE SEQUENCE [LARGE SCALE GENOMIC DNA]</scope>
    <source>
        <strain evidence="3">JA-Hopewell-2020-01-JO</strain>
        <tissue evidence="3">Whole body</tissue>
    </source>
</reference>
<gene>
    <name evidence="3" type="ORF">ABEB36_002035</name>
</gene>
<feature type="transmembrane region" description="Helical" evidence="2">
    <location>
        <begin position="65"/>
        <end position="84"/>
    </location>
</feature>
<evidence type="ECO:0000256" key="2">
    <source>
        <dbReference type="SAM" id="Phobius"/>
    </source>
</evidence>
<evidence type="ECO:0000313" key="4">
    <source>
        <dbReference type="Proteomes" id="UP001566132"/>
    </source>
</evidence>
<evidence type="ECO:0008006" key="5">
    <source>
        <dbReference type="Google" id="ProtNLM"/>
    </source>
</evidence>
<feature type="compositionally biased region" description="Basic residues" evidence="1">
    <location>
        <begin position="375"/>
        <end position="385"/>
    </location>
</feature>
<comment type="caution">
    <text evidence="3">The sequence shown here is derived from an EMBL/GenBank/DDBJ whole genome shotgun (WGS) entry which is preliminary data.</text>
</comment>
<feature type="compositionally biased region" description="Basic residues" evidence="1">
    <location>
        <begin position="399"/>
        <end position="411"/>
    </location>
</feature>
<name>A0ABD1F7Z9_HYPHA</name>
<sequence>MARFIATIKAIITRIVFAAHGFIGIWQVTIFKKNSFYWYLSSPILLLFFEGIFTLTIKKNQEWKWFCPSVFLYLASIVPAIWLLELDKVDKRMKVKEELELPMNFTSDVQLKDLHNLIGVNSIWTNSNKCMVCFPPFFHSFQVGIKLPEISLSTETWITLIEQFLMLILIIGRWMLPKGDLTRDQLSQLLLVYIGTAADIIEFFDSFKDDKIAAEPILVLLTLAIWSWSLMQFTVVLTATKSRKSRLTSTRSSIKKSTSCCTIDVWGIALNIILQDAPFLVFRLLLITHFKIISYMNVFFTCKNTLVILLQLYRLYVVHSEHTRKQDNDDAILTHIAIISKNDMSDERKSTKIKSSGSKRSPEVDESADDNGAKPIKKKLKKSSHIRKDTGYSTGSSHTSHHHKKKKHRSDRSREERRHSKREKKLKRDKEASGSSGSSRRHKKCSKEQDMSEESETDLENHPAPHIKEKYRNKRQPKNGGDDVDRKYEQDITLSMTSTSEPSSE</sequence>
<feature type="transmembrane region" description="Helical" evidence="2">
    <location>
        <begin position="261"/>
        <end position="286"/>
    </location>
</feature>
<accession>A0ABD1F7Z9</accession>
<evidence type="ECO:0000256" key="1">
    <source>
        <dbReference type="SAM" id="MobiDB-lite"/>
    </source>
</evidence>
<feature type="compositionally biased region" description="Polar residues" evidence="1">
    <location>
        <begin position="492"/>
        <end position="505"/>
    </location>
</feature>
<dbReference type="EMBL" id="JBDJPC010000002">
    <property type="protein sequence ID" value="KAL1512444.1"/>
    <property type="molecule type" value="Genomic_DNA"/>
</dbReference>
<protein>
    <recommendedName>
        <fullName evidence="5">Transmembrane protein 26</fullName>
    </recommendedName>
</protein>
<feature type="transmembrane region" description="Helical" evidence="2">
    <location>
        <begin position="188"/>
        <end position="204"/>
    </location>
</feature>
<feature type="transmembrane region" description="Helical" evidence="2">
    <location>
        <begin position="36"/>
        <end position="53"/>
    </location>
</feature>
<proteinExistence type="predicted"/>
<dbReference type="Proteomes" id="UP001566132">
    <property type="component" value="Unassembled WGS sequence"/>
</dbReference>
<keyword evidence="2" id="KW-0472">Membrane</keyword>
<feature type="transmembrane region" description="Helical" evidence="2">
    <location>
        <begin position="12"/>
        <end position="30"/>
    </location>
</feature>
<evidence type="ECO:0000313" key="3">
    <source>
        <dbReference type="EMBL" id="KAL1512444.1"/>
    </source>
</evidence>
<dbReference type="PANTHER" id="PTHR22168">
    <property type="entry name" value="TMEM26 PROTEIN"/>
    <property type="match status" value="1"/>
</dbReference>